<keyword evidence="3" id="KW-1185">Reference proteome</keyword>
<evidence type="ECO:0000259" key="1">
    <source>
        <dbReference type="Pfam" id="PF12713"/>
    </source>
</evidence>
<dbReference type="RefSeq" id="WP_145375277.1">
    <property type="nucleotide sequence ID" value="NZ_CP036276.1"/>
</dbReference>
<name>A0A517ZL30_9PLAN</name>
<dbReference type="EMBL" id="CP036276">
    <property type="protein sequence ID" value="QDU43167.1"/>
    <property type="molecule type" value="Genomic_DNA"/>
</dbReference>
<dbReference type="PROSITE" id="PS51257">
    <property type="entry name" value="PROKAR_LIPOPROTEIN"/>
    <property type="match status" value="1"/>
</dbReference>
<dbReference type="InterPro" id="IPR024266">
    <property type="entry name" value="DUF3806"/>
</dbReference>
<gene>
    <name evidence="2" type="ORF">Mal52_16390</name>
</gene>
<reference evidence="2 3" key="1">
    <citation type="submission" date="2019-02" db="EMBL/GenBank/DDBJ databases">
        <title>Deep-cultivation of Planctomycetes and their phenomic and genomic characterization uncovers novel biology.</title>
        <authorList>
            <person name="Wiegand S."/>
            <person name="Jogler M."/>
            <person name="Boedeker C."/>
            <person name="Pinto D."/>
            <person name="Vollmers J."/>
            <person name="Rivas-Marin E."/>
            <person name="Kohn T."/>
            <person name="Peeters S.H."/>
            <person name="Heuer A."/>
            <person name="Rast P."/>
            <person name="Oberbeckmann S."/>
            <person name="Bunk B."/>
            <person name="Jeske O."/>
            <person name="Meyerdierks A."/>
            <person name="Storesund J.E."/>
            <person name="Kallscheuer N."/>
            <person name="Luecker S."/>
            <person name="Lage O.M."/>
            <person name="Pohl T."/>
            <person name="Merkel B.J."/>
            <person name="Hornburger P."/>
            <person name="Mueller R.-W."/>
            <person name="Bruemmer F."/>
            <person name="Labrenz M."/>
            <person name="Spormann A.M."/>
            <person name="Op den Camp H."/>
            <person name="Overmann J."/>
            <person name="Amann R."/>
            <person name="Jetten M.S.M."/>
            <person name="Mascher T."/>
            <person name="Medema M.H."/>
            <person name="Devos D.P."/>
            <person name="Kaster A.-K."/>
            <person name="Ovreas L."/>
            <person name="Rohde M."/>
            <person name="Galperin M.Y."/>
            <person name="Jogler C."/>
        </authorList>
    </citation>
    <scope>NUCLEOTIDE SEQUENCE [LARGE SCALE GENOMIC DNA]</scope>
    <source>
        <strain evidence="2 3">Mal52</strain>
    </source>
</reference>
<dbReference type="KEGG" id="sdyn:Mal52_16390"/>
<organism evidence="2 3">
    <name type="scientific">Symmachiella dynata</name>
    <dbReference type="NCBI Taxonomy" id="2527995"/>
    <lineage>
        <taxon>Bacteria</taxon>
        <taxon>Pseudomonadati</taxon>
        <taxon>Planctomycetota</taxon>
        <taxon>Planctomycetia</taxon>
        <taxon>Planctomycetales</taxon>
        <taxon>Planctomycetaceae</taxon>
        <taxon>Symmachiella</taxon>
    </lineage>
</organism>
<evidence type="ECO:0000313" key="3">
    <source>
        <dbReference type="Proteomes" id="UP000319383"/>
    </source>
</evidence>
<accession>A0A517ZL30</accession>
<protein>
    <recommendedName>
        <fullName evidence="1">DUF3806 domain-containing protein</fullName>
    </recommendedName>
</protein>
<feature type="domain" description="DUF3806" evidence="1">
    <location>
        <begin position="94"/>
        <end position="163"/>
    </location>
</feature>
<proteinExistence type="predicted"/>
<dbReference type="Pfam" id="PF12713">
    <property type="entry name" value="DUF3806"/>
    <property type="match status" value="1"/>
</dbReference>
<evidence type="ECO:0000313" key="2">
    <source>
        <dbReference type="EMBL" id="QDU43167.1"/>
    </source>
</evidence>
<dbReference type="Proteomes" id="UP000319383">
    <property type="component" value="Chromosome"/>
</dbReference>
<sequence length="192" mass="21487">MRKIWPLMVLLAGTGCSENAGEPEPVTIQTPAGPATAHKTELETVPQEVSLVTDDERKKFKILAGQGPELISAYLSEASDSDVKDMDVAFAEWMKRGEKRHSRTQIVEILGALFGEKCVQDFDMEWVRVTNTFGTSFAIRAKGVEVMAFPFDSIEKRIDSGETDFFSPLYYGLKQMLESGEYKQRPTDNPNQ</sequence>
<dbReference type="AlphaFoldDB" id="A0A517ZL30"/>